<name>A0A559TFS4_9HYPH</name>
<reference evidence="2 3" key="1">
    <citation type="submission" date="2019-06" db="EMBL/GenBank/DDBJ databases">
        <title>Pac Bio to generate improved reference genome sequences for organisms with transposon mutant libraries (support for FEBA project).</title>
        <authorList>
            <person name="Blow M."/>
        </authorList>
    </citation>
    <scope>NUCLEOTIDE SEQUENCE [LARGE SCALE GENOMIC DNA]</scope>
    <source>
        <strain evidence="2 3">USDA 1844</strain>
    </source>
</reference>
<proteinExistence type="predicted"/>
<sequence length="47" mass="5234">MARREFTGTGTGKRSVPSNKNLRSLAASRRKAKGEDDDSDNALRQRQ</sequence>
<evidence type="ECO:0000313" key="2">
    <source>
        <dbReference type="EMBL" id="TVZ73467.1"/>
    </source>
</evidence>
<gene>
    <name evidence="2" type="ORF">BCL32_1697</name>
</gene>
<accession>A0A559TFS4</accession>
<dbReference type="Proteomes" id="UP000319824">
    <property type="component" value="Unassembled WGS sequence"/>
</dbReference>
<dbReference type="AlphaFoldDB" id="A0A559TFS4"/>
<evidence type="ECO:0000313" key="3">
    <source>
        <dbReference type="Proteomes" id="UP000319824"/>
    </source>
</evidence>
<protein>
    <submittedName>
        <fullName evidence="2">Uncharacterized protein</fullName>
    </submittedName>
</protein>
<feature type="region of interest" description="Disordered" evidence="1">
    <location>
        <begin position="1"/>
        <end position="47"/>
    </location>
</feature>
<evidence type="ECO:0000256" key="1">
    <source>
        <dbReference type="SAM" id="MobiDB-lite"/>
    </source>
</evidence>
<organism evidence="2 3">
    <name type="scientific">Rhizobium mongolense USDA 1844</name>
    <dbReference type="NCBI Taxonomy" id="1079460"/>
    <lineage>
        <taxon>Bacteria</taxon>
        <taxon>Pseudomonadati</taxon>
        <taxon>Pseudomonadota</taxon>
        <taxon>Alphaproteobacteria</taxon>
        <taxon>Hyphomicrobiales</taxon>
        <taxon>Rhizobiaceae</taxon>
        <taxon>Rhizobium/Agrobacterium group</taxon>
        <taxon>Rhizobium</taxon>
    </lineage>
</organism>
<comment type="caution">
    <text evidence="2">The sequence shown here is derived from an EMBL/GenBank/DDBJ whole genome shotgun (WGS) entry which is preliminary data.</text>
</comment>
<dbReference type="EMBL" id="VISO01000002">
    <property type="protein sequence ID" value="TVZ73467.1"/>
    <property type="molecule type" value="Genomic_DNA"/>
</dbReference>